<dbReference type="KEGG" id="fro:AALO17_26170"/>
<dbReference type="PANTHER" id="PTHR43837">
    <property type="entry name" value="RIBOSOMAL PROTEIN S12 METHYLTHIOTRANSFERASE RIMO"/>
    <property type="match status" value="1"/>
</dbReference>
<keyword evidence="6 8" id="KW-0408">Iron</keyword>
<dbReference type="CDD" id="cd01335">
    <property type="entry name" value="Radical_SAM"/>
    <property type="match status" value="1"/>
</dbReference>
<feature type="binding site" evidence="8">
    <location>
        <position position="46"/>
    </location>
    <ligand>
        <name>[4Fe-4S] cluster</name>
        <dbReference type="ChEBI" id="CHEBI:49883"/>
        <label>1</label>
    </ligand>
</feature>
<dbReference type="InterPro" id="IPR005839">
    <property type="entry name" value="Methylthiotransferase"/>
</dbReference>
<gene>
    <name evidence="8" type="primary">rimO</name>
    <name evidence="12" type="ORF">AALO17_26170</name>
</gene>
<dbReference type="InterPro" id="IPR013848">
    <property type="entry name" value="Methylthiotransferase_N"/>
</dbReference>
<dbReference type="Proteomes" id="UP000069771">
    <property type="component" value="Chromosome"/>
</dbReference>
<dbReference type="PROSITE" id="PS51918">
    <property type="entry name" value="RADICAL_SAM"/>
    <property type="match status" value="1"/>
</dbReference>
<dbReference type="Gene3D" id="2.40.50.140">
    <property type="entry name" value="Nucleic acid-binding proteins"/>
    <property type="match status" value="1"/>
</dbReference>
<dbReference type="GO" id="GO:0005829">
    <property type="term" value="C:cytosol"/>
    <property type="evidence" value="ECO:0007669"/>
    <property type="project" value="TreeGrafter"/>
</dbReference>
<evidence type="ECO:0000256" key="8">
    <source>
        <dbReference type="HAMAP-Rule" id="MF_01865"/>
    </source>
</evidence>
<evidence type="ECO:0000256" key="3">
    <source>
        <dbReference type="ARBA" id="ARBA00022679"/>
    </source>
</evidence>
<dbReference type="Pfam" id="PF04055">
    <property type="entry name" value="Radical_SAM"/>
    <property type="match status" value="1"/>
</dbReference>
<keyword evidence="7 8" id="KW-0411">Iron-sulfur</keyword>
<dbReference type="AlphaFoldDB" id="A0A140DYM4"/>
<dbReference type="OrthoDB" id="9805215at2"/>
<dbReference type="InterPro" id="IPR002792">
    <property type="entry name" value="TRAM_dom"/>
</dbReference>
<keyword evidence="13" id="KW-1185">Reference proteome</keyword>
<dbReference type="InterPro" id="IPR006638">
    <property type="entry name" value="Elp3/MiaA/NifB-like_rSAM"/>
</dbReference>
<evidence type="ECO:0000256" key="5">
    <source>
        <dbReference type="ARBA" id="ARBA00022723"/>
    </source>
</evidence>
<reference evidence="12 13" key="1">
    <citation type="journal article" date="2016" name="Gut Pathog.">
        <title>Whole genome sequencing of "Faecalibaculum rodentium" ALO17, isolated from C57BL/6J laboratory mouse feces.</title>
        <authorList>
            <person name="Lim S."/>
            <person name="Chang D.H."/>
            <person name="Ahn S."/>
            <person name="Kim B.C."/>
        </authorList>
    </citation>
    <scope>NUCLEOTIDE SEQUENCE [LARGE SCALE GENOMIC DNA]</scope>
    <source>
        <strain evidence="12 13">Alo17</strain>
    </source>
</reference>
<comment type="catalytic activity">
    <reaction evidence="8">
        <text>L-aspartate(89)-[ribosomal protein uS12]-hydrogen + (sulfur carrier)-SH + AH2 + 2 S-adenosyl-L-methionine = 3-methylsulfanyl-L-aspartate(89)-[ribosomal protein uS12]-hydrogen + (sulfur carrier)-H + 5'-deoxyadenosine + L-methionine + A + S-adenosyl-L-homocysteine + 2 H(+)</text>
        <dbReference type="Rhea" id="RHEA:37087"/>
        <dbReference type="Rhea" id="RHEA-COMP:10460"/>
        <dbReference type="Rhea" id="RHEA-COMP:10461"/>
        <dbReference type="Rhea" id="RHEA-COMP:14737"/>
        <dbReference type="Rhea" id="RHEA-COMP:14739"/>
        <dbReference type="ChEBI" id="CHEBI:13193"/>
        <dbReference type="ChEBI" id="CHEBI:15378"/>
        <dbReference type="ChEBI" id="CHEBI:17319"/>
        <dbReference type="ChEBI" id="CHEBI:17499"/>
        <dbReference type="ChEBI" id="CHEBI:29917"/>
        <dbReference type="ChEBI" id="CHEBI:29961"/>
        <dbReference type="ChEBI" id="CHEBI:57844"/>
        <dbReference type="ChEBI" id="CHEBI:57856"/>
        <dbReference type="ChEBI" id="CHEBI:59789"/>
        <dbReference type="ChEBI" id="CHEBI:64428"/>
        <dbReference type="ChEBI" id="CHEBI:73599"/>
        <dbReference type="EC" id="2.8.4.4"/>
    </reaction>
</comment>
<evidence type="ECO:0000256" key="4">
    <source>
        <dbReference type="ARBA" id="ARBA00022691"/>
    </source>
</evidence>
<feature type="domain" description="TRAM" evidence="9">
    <location>
        <begin position="360"/>
        <end position="429"/>
    </location>
</feature>
<dbReference type="GO" id="GO:0046872">
    <property type="term" value="F:metal ion binding"/>
    <property type="evidence" value="ECO:0007669"/>
    <property type="project" value="UniProtKB-KW"/>
</dbReference>
<dbReference type="PROSITE" id="PS50926">
    <property type="entry name" value="TRAM"/>
    <property type="match status" value="1"/>
</dbReference>
<dbReference type="InterPro" id="IPR007197">
    <property type="entry name" value="rSAM"/>
</dbReference>
<dbReference type="PANTHER" id="PTHR43837:SF1">
    <property type="entry name" value="RIBOSOMAL PROTEIN US12 METHYLTHIOTRANSFERASE RIMO"/>
    <property type="match status" value="1"/>
</dbReference>
<feature type="binding site" evidence="8">
    <location>
        <position position="148"/>
    </location>
    <ligand>
        <name>[4Fe-4S] cluster</name>
        <dbReference type="ChEBI" id="CHEBI:49883"/>
        <label>2</label>
        <note>4Fe-4S-S-AdoMet</note>
    </ligand>
</feature>
<dbReference type="EC" id="2.8.4.4" evidence="8"/>
<dbReference type="GO" id="GO:0005840">
    <property type="term" value="C:ribosome"/>
    <property type="evidence" value="ECO:0007669"/>
    <property type="project" value="UniProtKB-KW"/>
</dbReference>
<dbReference type="FunFam" id="3.80.30.20:FF:000001">
    <property type="entry name" value="tRNA-2-methylthio-N(6)-dimethylallyladenosine synthase 2"/>
    <property type="match status" value="1"/>
</dbReference>
<dbReference type="PROSITE" id="PS01278">
    <property type="entry name" value="MTTASE_RADICAL"/>
    <property type="match status" value="1"/>
</dbReference>
<feature type="domain" description="Radical SAM core" evidence="11">
    <location>
        <begin position="127"/>
        <end position="357"/>
    </location>
</feature>
<dbReference type="Pfam" id="PF18693">
    <property type="entry name" value="TRAM_2"/>
    <property type="match status" value="1"/>
</dbReference>
<accession>A0A140DYM4</accession>
<dbReference type="GO" id="GO:0140101">
    <property type="term" value="F:catalytic activity, acting on a tRNA"/>
    <property type="evidence" value="ECO:0007669"/>
    <property type="project" value="UniProtKB-ARBA"/>
</dbReference>
<dbReference type="InterPro" id="IPR020612">
    <property type="entry name" value="Methylthiotransferase_CS"/>
</dbReference>
<keyword evidence="2 8" id="KW-0963">Cytoplasm</keyword>
<keyword evidence="12" id="KW-0689">Ribosomal protein</keyword>
<dbReference type="GO" id="GO:0035600">
    <property type="term" value="P:tRNA methylthiolation"/>
    <property type="evidence" value="ECO:0007669"/>
    <property type="project" value="UniProtKB-ARBA"/>
</dbReference>
<dbReference type="NCBIfam" id="TIGR01125">
    <property type="entry name" value="30S ribosomal protein S12 methylthiotransferase RimO"/>
    <property type="match status" value="1"/>
</dbReference>
<keyword evidence="1 8" id="KW-0004">4Fe-4S</keyword>
<dbReference type="NCBIfam" id="TIGR00089">
    <property type="entry name" value="MiaB/RimO family radical SAM methylthiotransferase"/>
    <property type="match status" value="1"/>
</dbReference>
<evidence type="ECO:0000256" key="6">
    <source>
        <dbReference type="ARBA" id="ARBA00023004"/>
    </source>
</evidence>
<evidence type="ECO:0000313" key="13">
    <source>
        <dbReference type="Proteomes" id="UP000069771"/>
    </source>
</evidence>
<keyword evidence="12" id="KW-0687">Ribonucleoprotein</keyword>
<dbReference type="PATRIC" id="fig|1702221.3.peg.2546"/>
<dbReference type="GO" id="GO:0051539">
    <property type="term" value="F:4 iron, 4 sulfur cluster binding"/>
    <property type="evidence" value="ECO:0007669"/>
    <property type="project" value="UniProtKB-UniRule"/>
</dbReference>
<feature type="domain" description="MTTase N-terminal" evidence="10">
    <location>
        <begin position="1"/>
        <end position="112"/>
    </location>
</feature>
<sequence length="429" mass="48608">MKVGFVSLGCCKNLVDSEQIMGVLRENGHEIVGDPRQADAIVINTCGFIQPAKEESINTIFEMSQYASKLIVTGCLAQRYEETLRSEIPEIDAVIPIRDYGELAEKLQEVLKDAGNGSFSKSERALSGNPWSAYVKISDGCSNRCTYCAIPLIRGNQTSKLLSEVREEIEALAEHGVQEVTLIAQDTTKYGLDNYGRLMLADLIREVDRIEGIRWIRILYMYPDEITEEVLQAMKESSKVLPYFDIPMQHASNRLLKLMNRRGTKEDVLALVSRIREMFPEATLRTTAIVGFPTETEEEFQELLDFVKEVRWDRFGAFTYSREEDTPAWSMSPEVDEQTAQRRLDQLMQVQEQISLESNQKKIGQVVEVLVEEREALTGRYRGRSRADAPDEADGQVIFTSPREIEPGTFVNVRIDEARPYDVAGVLAE</sequence>
<protein>
    <recommendedName>
        <fullName evidence="8">Ribosomal protein uS12 methylthiotransferase RimO</fullName>
        <shortName evidence="8">uS12 MTTase</shortName>
        <shortName evidence="8">uS12 methylthiotransferase</shortName>
        <ecNumber evidence="8">2.8.4.4</ecNumber>
    </recommendedName>
    <alternativeName>
        <fullName evidence="8">Ribosomal protein uS12 (aspartate-C(3))-methylthiotransferase</fullName>
    </alternativeName>
    <alternativeName>
        <fullName evidence="8">Ribosome maturation factor RimO</fullName>
    </alternativeName>
</protein>
<keyword evidence="3 8" id="KW-0808">Transferase</keyword>
<keyword evidence="4 8" id="KW-0949">S-adenosyl-L-methionine</keyword>
<dbReference type="GO" id="GO:0103039">
    <property type="term" value="F:protein methylthiotransferase activity"/>
    <property type="evidence" value="ECO:0007669"/>
    <property type="project" value="UniProtKB-EC"/>
</dbReference>
<dbReference type="SFLD" id="SFLDG01061">
    <property type="entry name" value="methylthiotransferase"/>
    <property type="match status" value="1"/>
</dbReference>
<evidence type="ECO:0000256" key="2">
    <source>
        <dbReference type="ARBA" id="ARBA00022490"/>
    </source>
</evidence>
<dbReference type="SUPFAM" id="SSF102114">
    <property type="entry name" value="Radical SAM enzymes"/>
    <property type="match status" value="1"/>
</dbReference>
<evidence type="ECO:0000259" key="9">
    <source>
        <dbReference type="PROSITE" id="PS50926"/>
    </source>
</evidence>
<dbReference type="RefSeq" id="WP_067559742.1">
    <property type="nucleotide sequence ID" value="NZ_CAJTBG010000007.1"/>
</dbReference>
<dbReference type="SFLD" id="SFLDF00274">
    <property type="entry name" value="ribosomal_protein_S12_methylth"/>
    <property type="match status" value="1"/>
</dbReference>
<dbReference type="InterPro" id="IPR023404">
    <property type="entry name" value="rSAM_horseshoe"/>
</dbReference>
<comment type="similarity">
    <text evidence="8">Belongs to the methylthiotransferase family. RimO subfamily.</text>
</comment>
<feature type="binding site" evidence="8">
    <location>
        <position position="10"/>
    </location>
    <ligand>
        <name>[4Fe-4S] cluster</name>
        <dbReference type="ChEBI" id="CHEBI:49883"/>
        <label>1</label>
    </ligand>
</feature>
<dbReference type="InterPro" id="IPR012340">
    <property type="entry name" value="NA-bd_OB-fold"/>
</dbReference>
<feature type="binding site" evidence="8">
    <location>
        <position position="145"/>
    </location>
    <ligand>
        <name>[4Fe-4S] cluster</name>
        <dbReference type="ChEBI" id="CHEBI:49883"/>
        <label>2</label>
        <note>4Fe-4S-S-AdoMet</note>
    </ligand>
</feature>
<comment type="subcellular location">
    <subcellularLocation>
        <location evidence="8">Cytoplasm</location>
    </subcellularLocation>
</comment>
<feature type="binding site" evidence="8">
    <location>
        <position position="75"/>
    </location>
    <ligand>
        <name>[4Fe-4S] cluster</name>
        <dbReference type="ChEBI" id="CHEBI:49883"/>
        <label>1</label>
    </ligand>
</feature>
<dbReference type="GeneID" id="78479104"/>
<dbReference type="Pfam" id="PF00919">
    <property type="entry name" value="UPF0004"/>
    <property type="match status" value="1"/>
</dbReference>
<dbReference type="HAMAP" id="MF_01865">
    <property type="entry name" value="MTTase_RimO"/>
    <property type="match status" value="1"/>
</dbReference>
<dbReference type="Gene3D" id="3.40.50.12160">
    <property type="entry name" value="Methylthiotransferase, N-terminal domain"/>
    <property type="match status" value="1"/>
</dbReference>
<dbReference type="SFLD" id="SFLDS00029">
    <property type="entry name" value="Radical_SAM"/>
    <property type="match status" value="1"/>
</dbReference>
<organism evidence="12 13">
    <name type="scientific">Faecalibaculum rodentium</name>
    <dbReference type="NCBI Taxonomy" id="1702221"/>
    <lineage>
        <taxon>Bacteria</taxon>
        <taxon>Bacillati</taxon>
        <taxon>Bacillota</taxon>
        <taxon>Erysipelotrichia</taxon>
        <taxon>Erysipelotrichales</taxon>
        <taxon>Erysipelotrichaceae</taxon>
        <taxon>Faecalibaculum</taxon>
    </lineage>
</organism>
<feature type="binding site" evidence="8">
    <location>
        <position position="141"/>
    </location>
    <ligand>
        <name>[4Fe-4S] cluster</name>
        <dbReference type="ChEBI" id="CHEBI:49883"/>
        <label>2</label>
        <note>4Fe-4S-S-AdoMet</note>
    </ligand>
</feature>
<evidence type="ECO:0000256" key="1">
    <source>
        <dbReference type="ARBA" id="ARBA00022485"/>
    </source>
</evidence>
<evidence type="ECO:0000259" key="10">
    <source>
        <dbReference type="PROSITE" id="PS51449"/>
    </source>
</evidence>
<dbReference type="STRING" id="1702221.AALO17_26170"/>
<evidence type="ECO:0000256" key="7">
    <source>
        <dbReference type="ARBA" id="ARBA00023014"/>
    </source>
</evidence>
<dbReference type="InterPro" id="IPR058240">
    <property type="entry name" value="rSAM_sf"/>
</dbReference>
<dbReference type="GO" id="GO:0035599">
    <property type="term" value="F:aspartic acid methylthiotransferase activity"/>
    <property type="evidence" value="ECO:0007669"/>
    <property type="project" value="TreeGrafter"/>
</dbReference>
<comment type="function">
    <text evidence="8">Catalyzes the methylthiolation of an aspartic acid residue of ribosomal protein uS12.</text>
</comment>
<evidence type="ECO:0000259" key="11">
    <source>
        <dbReference type="PROSITE" id="PS51918"/>
    </source>
</evidence>
<name>A0A140DYM4_9FIRM</name>
<comment type="cofactor">
    <cofactor evidence="8">
        <name>[4Fe-4S] cluster</name>
        <dbReference type="ChEBI" id="CHEBI:49883"/>
    </cofactor>
    <text evidence="8">Binds 2 [4Fe-4S] clusters. One cluster is coordinated with 3 cysteines and an exchangeable S-adenosyl-L-methionine.</text>
</comment>
<dbReference type="InterPro" id="IPR005840">
    <property type="entry name" value="Ribosomal_uS12_MeSTrfase_RimO"/>
</dbReference>
<dbReference type="InterPro" id="IPR038135">
    <property type="entry name" value="Methylthiotransferase_N_sf"/>
</dbReference>
<dbReference type="Gene3D" id="3.80.30.20">
    <property type="entry name" value="tm_1862 like domain"/>
    <property type="match status" value="1"/>
</dbReference>
<dbReference type="SMART" id="SM00729">
    <property type="entry name" value="Elp3"/>
    <property type="match status" value="1"/>
</dbReference>
<keyword evidence="5 8" id="KW-0479">Metal-binding</keyword>
<evidence type="ECO:0000313" key="12">
    <source>
        <dbReference type="EMBL" id="AMK55751.1"/>
    </source>
</evidence>
<dbReference type="EMBL" id="CP011391">
    <property type="protein sequence ID" value="AMK55751.1"/>
    <property type="molecule type" value="Genomic_DNA"/>
</dbReference>
<proteinExistence type="inferred from homology"/>
<dbReference type="SFLD" id="SFLDG01082">
    <property type="entry name" value="B12-binding_domain_containing"/>
    <property type="match status" value="1"/>
</dbReference>
<dbReference type="PROSITE" id="PS51449">
    <property type="entry name" value="MTTASE_N"/>
    <property type="match status" value="1"/>
</dbReference>